<reference evidence="1" key="1">
    <citation type="submission" date="2018-11" db="EMBL/GenBank/DDBJ databases">
        <authorList>
            <consortium name="Pathogen Informatics"/>
        </authorList>
    </citation>
    <scope>NUCLEOTIDE SEQUENCE</scope>
</reference>
<protein>
    <submittedName>
        <fullName evidence="1">Uncharacterized protein</fullName>
    </submittedName>
</protein>
<sequence>MRVREAPLPGASRVDRTNEKPDEACMAWSTLVAWFRRTLRDLTRLSQQTETAMDAFTVPHLWEEEVEVVKRDGYLVGILGSSPHSFRHAYACI</sequence>
<organism evidence="1 2">
    <name type="scientific">Protopolystoma xenopodis</name>
    <dbReference type="NCBI Taxonomy" id="117903"/>
    <lineage>
        <taxon>Eukaryota</taxon>
        <taxon>Metazoa</taxon>
        <taxon>Spiralia</taxon>
        <taxon>Lophotrochozoa</taxon>
        <taxon>Platyhelminthes</taxon>
        <taxon>Monogenea</taxon>
        <taxon>Polyopisthocotylea</taxon>
        <taxon>Polystomatidea</taxon>
        <taxon>Polystomatidae</taxon>
        <taxon>Protopolystoma</taxon>
    </lineage>
</organism>
<dbReference type="EMBL" id="CAAALY010123698">
    <property type="protein sequence ID" value="VEL31546.1"/>
    <property type="molecule type" value="Genomic_DNA"/>
</dbReference>
<accession>A0A3S5B2A1</accession>
<name>A0A3S5B2A1_9PLAT</name>
<gene>
    <name evidence="1" type="ORF">PXEA_LOCUS24986</name>
</gene>
<proteinExistence type="predicted"/>
<dbReference type="Proteomes" id="UP000784294">
    <property type="component" value="Unassembled WGS sequence"/>
</dbReference>
<evidence type="ECO:0000313" key="1">
    <source>
        <dbReference type="EMBL" id="VEL31546.1"/>
    </source>
</evidence>
<keyword evidence="2" id="KW-1185">Reference proteome</keyword>
<dbReference type="AlphaFoldDB" id="A0A3S5B2A1"/>
<comment type="caution">
    <text evidence="1">The sequence shown here is derived from an EMBL/GenBank/DDBJ whole genome shotgun (WGS) entry which is preliminary data.</text>
</comment>
<evidence type="ECO:0000313" key="2">
    <source>
        <dbReference type="Proteomes" id="UP000784294"/>
    </source>
</evidence>